<accession>A0AAE1P5Z5</accession>
<evidence type="ECO:0000313" key="2">
    <source>
        <dbReference type="Proteomes" id="UP001292094"/>
    </source>
</evidence>
<dbReference type="AlphaFoldDB" id="A0AAE1P5Z5"/>
<gene>
    <name evidence="1" type="ORF">Pmani_025214</name>
</gene>
<protein>
    <submittedName>
        <fullName evidence="1">Uncharacterized protein</fullName>
    </submittedName>
</protein>
<keyword evidence="2" id="KW-1185">Reference proteome</keyword>
<name>A0AAE1P5Z5_9EUCA</name>
<organism evidence="1 2">
    <name type="scientific">Petrolisthes manimaculis</name>
    <dbReference type="NCBI Taxonomy" id="1843537"/>
    <lineage>
        <taxon>Eukaryota</taxon>
        <taxon>Metazoa</taxon>
        <taxon>Ecdysozoa</taxon>
        <taxon>Arthropoda</taxon>
        <taxon>Crustacea</taxon>
        <taxon>Multicrustacea</taxon>
        <taxon>Malacostraca</taxon>
        <taxon>Eumalacostraca</taxon>
        <taxon>Eucarida</taxon>
        <taxon>Decapoda</taxon>
        <taxon>Pleocyemata</taxon>
        <taxon>Anomura</taxon>
        <taxon>Galatheoidea</taxon>
        <taxon>Porcellanidae</taxon>
        <taxon>Petrolisthes</taxon>
    </lineage>
</organism>
<dbReference type="EMBL" id="JAWZYT010002685">
    <property type="protein sequence ID" value="KAK4302715.1"/>
    <property type="molecule type" value="Genomic_DNA"/>
</dbReference>
<proteinExistence type="predicted"/>
<dbReference type="Proteomes" id="UP001292094">
    <property type="component" value="Unassembled WGS sequence"/>
</dbReference>
<sequence>MTDVRWLAQDAKLSWKRSTFAVSMCIPAHRPCRTLGPHHPHHRAPSPSHQCPSQHCAPITPTQHWVPLTSTPMPIAALGPITTPMPIRPQHHTDGISSTQLGLITTPPFTQLSPLLLYWNQQPHQCLDIVTHWSPSPKHHWSPQCFHISPIDPEVY</sequence>
<comment type="caution">
    <text evidence="1">The sequence shown here is derived from an EMBL/GenBank/DDBJ whole genome shotgun (WGS) entry which is preliminary data.</text>
</comment>
<reference evidence="1" key="1">
    <citation type="submission" date="2023-11" db="EMBL/GenBank/DDBJ databases">
        <title>Genome assemblies of two species of porcelain crab, Petrolisthes cinctipes and Petrolisthes manimaculis (Anomura: Porcellanidae).</title>
        <authorList>
            <person name="Angst P."/>
        </authorList>
    </citation>
    <scope>NUCLEOTIDE SEQUENCE</scope>
    <source>
        <strain evidence="1">PB745_02</strain>
        <tissue evidence="1">Gill</tissue>
    </source>
</reference>
<evidence type="ECO:0000313" key="1">
    <source>
        <dbReference type="EMBL" id="KAK4302715.1"/>
    </source>
</evidence>